<feature type="compositionally biased region" description="Basic and acidic residues" evidence="1">
    <location>
        <begin position="1"/>
        <end position="11"/>
    </location>
</feature>
<feature type="region of interest" description="Disordered" evidence="1">
    <location>
        <begin position="1"/>
        <end position="77"/>
    </location>
</feature>
<feature type="compositionally biased region" description="Basic and acidic residues" evidence="1">
    <location>
        <begin position="48"/>
        <end position="62"/>
    </location>
</feature>
<proteinExistence type="predicted"/>
<feature type="compositionally biased region" description="Basic and acidic residues" evidence="1">
    <location>
        <begin position="21"/>
        <end position="30"/>
    </location>
</feature>
<dbReference type="AlphaFoldDB" id="A0A7G9L0A4"/>
<organism evidence="2 3">
    <name type="scientific">Sphingomonas sabuli</name>
    <dbReference type="NCBI Taxonomy" id="2764186"/>
    <lineage>
        <taxon>Bacteria</taxon>
        <taxon>Pseudomonadati</taxon>
        <taxon>Pseudomonadota</taxon>
        <taxon>Alphaproteobacteria</taxon>
        <taxon>Sphingomonadales</taxon>
        <taxon>Sphingomonadaceae</taxon>
        <taxon>Sphingomonas</taxon>
    </lineage>
</organism>
<evidence type="ECO:0000256" key="1">
    <source>
        <dbReference type="SAM" id="MobiDB-lite"/>
    </source>
</evidence>
<dbReference type="RefSeq" id="WP_187479008.1">
    <property type="nucleotide sequence ID" value="NZ_CP060697.1"/>
</dbReference>
<dbReference type="Proteomes" id="UP000515861">
    <property type="component" value="Chromosome"/>
</dbReference>
<dbReference type="EMBL" id="CP060697">
    <property type="protein sequence ID" value="QNM82053.1"/>
    <property type="molecule type" value="Genomic_DNA"/>
</dbReference>
<name>A0A7G9L0A4_9SPHN</name>
<evidence type="ECO:0000313" key="3">
    <source>
        <dbReference type="Proteomes" id="UP000515861"/>
    </source>
</evidence>
<gene>
    <name evidence="2" type="ORF">H8M03_08400</name>
</gene>
<evidence type="ECO:0000313" key="2">
    <source>
        <dbReference type="EMBL" id="QNM82053.1"/>
    </source>
</evidence>
<sequence>MPDTSNKDEMPILRANQNNEMSKDDPKDGNRTSFTLGADGTTAAFEKPGQDESDKAKIEAFGRRGSPAPKEEQENDG</sequence>
<protein>
    <submittedName>
        <fullName evidence="2">Uncharacterized protein</fullName>
    </submittedName>
</protein>
<keyword evidence="3" id="KW-1185">Reference proteome</keyword>
<dbReference type="KEGG" id="ssau:H8M03_08400"/>
<accession>A0A7G9L0A4</accession>
<reference evidence="2 3" key="1">
    <citation type="submission" date="2020-08" db="EMBL/GenBank/DDBJ databases">
        <title>Sphingomonas sp. sand1-3 16S ribosomal RNA gene Genome sequencing and assembly.</title>
        <authorList>
            <person name="Kang M."/>
        </authorList>
    </citation>
    <scope>NUCLEOTIDE SEQUENCE [LARGE SCALE GENOMIC DNA]</scope>
    <source>
        <strain evidence="3">sand1-3</strain>
    </source>
</reference>